<evidence type="ECO:0008006" key="6">
    <source>
        <dbReference type="Google" id="ProtNLM"/>
    </source>
</evidence>
<dbReference type="SUPFAM" id="SSF51182">
    <property type="entry name" value="RmlC-like cupins"/>
    <property type="match status" value="1"/>
</dbReference>
<evidence type="ECO:0000256" key="1">
    <source>
        <dbReference type="ARBA" id="ARBA00022723"/>
    </source>
</evidence>
<evidence type="ECO:0000256" key="2">
    <source>
        <dbReference type="ARBA" id="ARBA00023002"/>
    </source>
</evidence>
<dbReference type="OrthoDB" id="271433at2759"/>
<evidence type="ECO:0000313" key="5">
    <source>
        <dbReference type="Proteomes" id="UP000291343"/>
    </source>
</evidence>
<dbReference type="PANTHER" id="PTHR22966:SF61">
    <property type="entry name" value="2-AMINOETHANETHIOL DIOXYGENASE"/>
    <property type="match status" value="1"/>
</dbReference>
<keyword evidence="1" id="KW-0479">Metal-binding</keyword>
<dbReference type="GO" id="GO:0016702">
    <property type="term" value="F:oxidoreductase activity, acting on single donors with incorporation of molecular oxygen, incorporation of two atoms of oxygen"/>
    <property type="evidence" value="ECO:0007669"/>
    <property type="project" value="InterPro"/>
</dbReference>
<sequence length="266" mass="29849">MATLIEAVKRQALLTFAKNRSSVYFEENLSKLRLLASKLTSSDVELDKSLLLRDVPNSNPKSSWTPNSRLAPVTYIEIFENPDITIGIFILRNGARLPLHDHPLMYGILKVIHGKVRIHSYSPLSKNDLTDEQVSETRFVDKCGKDYSSHDGEISSMELFRQVSLFAVKEPEVVVDQSDDACLLSPRRGNLHEIHTVDGPAAFVDILSPPYDTDIPGVGPRPCRYFREVSHPDDNLVKKLIRIPSPSDYWSDTAPYTGPPCNSTDE</sequence>
<dbReference type="GO" id="GO:0005739">
    <property type="term" value="C:mitochondrion"/>
    <property type="evidence" value="ECO:0007669"/>
    <property type="project" value="TreeGrafter"/>
</dbReference>
<dbReference type="SMR" id="A0A482WV56"/>
<dbReference type="InterPro" id="IPR014710">
    <property type="entry name" value="RmlC-like_jellyroll"/>
</dbReference>
<name>A0A482WV56_LAOST</name>
<dbReference type="GO" id="GO:0046872">
    <property type="term" value="F:metal ion binding"/>
    <property type="evidence" value="ECO:0007669"/>
    <property type="project" value="UniProtKB-KW"/>
</dbReference>
<proteinExistence type="predicted"/>
<keyword evidence="2" id="KW-0560">Oxidoreductase</keyword>
<protein>
    <recommendedName>
        <fullName evidence="6">2-aminoethanethiol dioxygenase</fullName>
    </recommendedName>
</protein>
<keyword evidence="5" id="KW-1185">Reference proteome</keyword>
<dbReference type="InterPro" id="IPR011051">
    <property type="entry name" value="RmlC_Cupin_sf"/>
</dbReference>
<dbReference type="Gene3D" id="2.60.120.10">
    <property type="entry name" value="Jelly Rolls"/>
    <property type="match status" value="1"/>
</dbReference>
<dbReference type="Proteomes" id="UP000291343">
    <property type="component" value="Unassembled WGS sequence"/>
</dbReference>
<dbReference type="AlphaFoldDB" id="A0A482WV56"/>
<dbReference type="STRING" id="195883.A0A482WV56"/>
<gene>
    <name evidence="4" type="ORF">LSTR_LSTR004709</name>
</gene>
<comment type="caution">
    <text evidence="4">The sequence shown here is derived from an EMBL/GenBank/DDBJ whole genome shotgun (WGS) entry which is preliminary data.</text>
</comment>
<organism evidence="4 5">
    <name type="scientific">Laodelphax striatellus</name>
    <name type="common">Small brown planthopper</name>
    <name type="synonym">Delphax striatella</name>
    <dbReference type="NCBI Taxonomy" id="195883"/>
    <lineage>
        <taxon>Eukaryota</taxon>
        <taxon>Metazoa</taxon>
        <taxon>Ecdysozoa</taxon>
        <taxon>Arthropoda</taxon>
        <taxon>Hexapoda</taxon>
        <taxon>Insecta</taxon>
        <taxon>Pterygota</taxon>
        <taxon>Neoptera</taxon>
        <taxon>Paraneoptera</taxon>
        <taxon>Hemiptera</taxon>
        <taxon>Auchenorrhyncha</taxon>
        <taxon>Fulgoroidea</taxon>
        <taxon>Delphacidae</taxon>
        <taxon>Criomorphinae</taxon>
        <taxon>Laodelphax</taxon>
    </lineage>
</organism>
<keyword evidence="3" id="KW-0408">Iron</keyword>
<dbReference type="EMBL" id="QKKF02025464">
    <property type="protein sequence ID" value="RZF37021.1"/>
    <property type="molecule type" value="Genomic_DNA"/>
</dbReference>
<dbReference type="InterPro" id="IPR012864">
    <property type="entry name" value="PCO/ADO"/>
</dbReference>
<dbReference type="InParanoid" id="A0A482WV56"/>
<dbReference type="FunCoup" id="A0A482WV56">
    <property type="interactions" value="571"/>
</dbReference>
<evidence type="ECO:0000313" key="4">
    <source>
        <dbReference type="EMBL" id="RZF37021.1"/>
    </source>
</evidence>
<dbReference type="Pfam" id="PF07847">
    <property type="entry name" value="PCO_ADO"/>
    <property type="match status" value="1"/>
</dbReference>
<evidence type="ECO:0000256" key="3">
    <source>
        <dbReference type="ARBA" id="ARBA00023004"/>
    </source>
</evidence>
<accession>A0A482WV56</accession>
<reference evidence="4 5" key="1">
    <citation type="journal article" date="2017" name="Gigascience">
        <title>Genome sequence of the small brown planthopper, Laodelphax striatellus.</title>
        <authorList>
            <person name="Zhu J."/>
            <person name="Jiang F."/>
            <person name="Wang X."/>
            <person name="Yang P."/>
            <person name="Bao Y."/>
            <person name="Zhao W."/>
            <person name="Wang W."/>
            <person name="Lu H."/>
            <person name="Wang Q."/>
            <person name="Cui N."/>
            <person name="Li J."/>
            <person name="Chen X."/>
            <person name="Luo L."/>
            <person name="Yu J."/>
            <person name="Kang L."/>
            <person name="Cui F."/>
        </authorList>
    </citation>
    <scope>NUCLEOTIDE SEQUENCE [LARGE SCALE GENOMIC DNA]</scope>
    <source>
        <strain evidence="4">Lst14</strain>
    </source>
</reference>
<dbReference type="PANTHER" id="PTHR22966">
    <property type="entry name" value="2-AMINOETHANETHIOL DIOXYGENASE"/>
    <property type="match status" value="1"/>
</dbReference>
<dbReference type="CDD" id="cd20289">
    <property type="entry name" value="cupin_ADO"/>
    <property type="match status" value="1"/>
</dbReference>